<dbReference type="AlphaFoldDB" id="A0AAV4DNY4"/>
<dbReference type="FunFam" id="3.30.70.270:FF:000020">
    <property type="entry name" value="Transposon Tf2-6 polyprotein-like Protein"/>
    <property type="match status" value="1"/>
</dbReference>
<dbReference type="Pfam" id="PF17917">
    <property type="entry name" value="RT_RNaseH"/>
    <property type="match status" value="1"/>
</dbReference>
<proteinExistence type="predicted"/>
<sequence>MGVIEPSSSAYCSPIVLVKKKDNTLRLCIDFRKINAVTQFDANNIPLPEDLFTQLSQSTFFTSCDLSKAYWQISLSKECRHITAFQTPLGLMHWCRMPFGLAGAPAQFIRLMLIVLKDCPNLLNYFDDTLVHTTTWVQHPESLRILFAALRKHGLTVNPAKLSIGQTRIEFLGHVVSNGTLSPLPSKVQKVVDLRTPTTKKQVQSLMGLLNYYRLFIPSFSTITTPLTNLLRKGSPDMVRWSEECQQAFDAVSDILSSEPVLIIPDVNAPFVVQTDASDYGIGAVLLQMRSGKLMPCRFASRKLLPREQNYSTIERETLAIVYAVSAFYKFLAFRHFELQCDHRPISFLKKGKVRNSRLMRWALALQEFSFSITYIPGVDSRPESATTKSQLTKRTQQALALREHLLYASAPISCATILLCSDVLQSTVSAIRRVTVHGLVVRRAIDLSCRTLVISTSPAAARRLVLCPLASFQVNN</sequence>
<keyword evidence="2" id="KW-0548">Nucleotidyltransferase</keyword>
<reference evidence="8 9" key="1">
    <citation type="journal article" date="2021" name="Elife">
        <title>Chloroplast acquisition without the gene transfer in kleptoplastic sea slugs, Plakobranchus ocellatus.</title>
        <authorList>
            <person name="Maeda T."/>
            <person name="Takahashi S."/>
            <person name="Yoshida T."/>
            <person name="Shimamura S."/>
            <person name="Takaki Y."/>
            <person name="Nagai Y."/>
            <person name="Toyoda A."/>
            <person name="Suzuki Y."/>
            <person name="Arimoto A."/>
            <person name="Ishii H."/>
            <person name="Satoh N."/>
            <person name="Nishiyama T."/>
            <person name="Hasebe M."/>
            <person name="Maruyama T."/>
            <person name="Minagawa J."/>
            <person name="Obokata J."/>
            <person name="Shigenobu S."/>
        </authorList>
    </citation>
    <scope>NUCLEOTIDE SEQUENCE [LARGE SCALE GENOMIC DNA]</scope>
</reference>
<accession>A0AAV4DNY4</accession>
<feature type="domain" description="Reverse transcriptase" evidence="7">
    <location>
        <begin position="1"/>
        <end position="176"/>
    </location>
</feature>
<comment type="caution">
    <text evidence="8">The sequence shown here is derived from an EMBL/GenBank/DDBJ whole genome shotgun (WGS) entry which is preliminary data.</text>
</comment>
<dbReference type="EMBL" id="BLXT01008078">
    <property type="protein sequence ID" value="GFO45773.1"/>
    <property type="molecule type" value="Genomic_DNA"/>
</dbReference>
<dbReference type="InterPro" id="IPR041373">
    <property type="entry name" value="RT_RNaseH"/>
</dbReference>
<dbReference type="PANTHER" id="PTHR37984">
    <property type="entry name" value="PROTEIN CBG26694"/>
    <property type="match status" value="1"/>
</dbReference>
<dbReference type="PANTHER" id="PTHR37984:SF5">
    <property type="entry name" value="PROTEIN NYNRIN-LIKE"/>
    <property type="match status" value="1"/>
</dbReference>
<dbReference type="FunFam" id="3.10.20.370:FF:000001">
    <property type="entry name" value="Retrovirus-related Pol polyprotein from transposon 17.6-like protein"/>
    <property type="match status" value="1"/>
</dbReference>
<dbReference type="PROSITE" id="PS50878">
    <property type="entry name" value="RT_POL"/>
    <property type="match status" value="1"/>
</dbReference>
<dbReference type="CDD" id="cd01647">
    <property type="entry name" value="RT_LTR"/>
    <property type="match status" value="1"/>
</dbReference>
<name>A0AAV4DNY4_9GAST</name>
<keyword evidence="5" id="KW-0378">Hydrolase</keyword>
<dbReference type="Pfam" id="PF00078">
    <property type="entry name" value="RVT_1"/>
    <property type="match status" value="1"/>
</dbReference>
<organism evidence="8 9">
    <name type="scientific">Plakobranchus ocellatus</name>
    <dbReference type="NCBI Taxonomy" id="259542"/>
    <lineage>
        <taxon>Eukaryota</taxon>
        <taxon>Metazoa</taxon>
        <taxon>Spiralia</taxon>
        <taxon>Lophotrochozoa</taxon>
        <taxon>Mollusca</taxon>
        <taxon>Gastropoda</taxon>
        <taxon>Heterobranchia</taxon>
        <taxon>Euthyneura</taxon>
        <taxon>Panpulmonata</taxon>
        <taxon>Sacoglossa</taxon>
        <taxon>Placobranchoidea</taxon>
        <taxon>Plakobranchidae</taxon>
        <taxon>Plakobranchus</taxon>
    </lineage>
</organism>
<dbReference type="InterPro" id="IPR043128">
    <property type="entry name" value="Rev_trsase/Diguanyl_cyclase"/>
</dbReference>
<evidence type="ECO:0000256" key="6">
    <source>
        <dbReference type="ARBA" id="ARBA00022918"/>
    </source>
</evidence>
<evidence type="ECO:0000256" key="5">
    <source>
        <dbReference type="ARBA" id="ARBA00022801"/>
    </source>
</evidence>
<evidence type="ECO:0000313" key="8">
    <source>
        <dbReference type="EMBL" id="GFO45773.1"/>
    </source>
</evidence>
<keyword evidence="4" id="KW-0255">Endonuclease</keyword>
<dbReference type="Gene3D" id="3.10.10.10">
    <property type="entry name" value="HIV Type 1 Reverse Transcriptase, subunit A, domain 1"/>
    <property type="match status" value="1"/>
</dbReference>
<evidence type="ECO:0000256" key="4">
    <source>
        <dbReference type="ARBA" id="ARBA00022759"/>
    </source>
</evidence>
<keyword evidence="9" id="KW-1185">Reference proteome</keyword>
<keyword evidence="1" id="KW-0808">Transferase</keyword>
<keyword evidence="6" id="KW-0695">RNA-directed DNA polymerase</keyword>
<dbReference type="SUPFAM" id="SSF56672">
    <property type="entry name" value="DNA/RNA polymerases"/>
    <property type="match status" value="1"/>
</dbReference>
<evidence type="ECO:0000256" key="3">
    <source>
        <dbReference type="ARBA" id="ARBA00022722"/>
    </source>
</evidence>
<dbReference type="Gene3D" id="3.30.70.270">
    <property type="match status" value="2"/>
</dbReference>
<dbReference type="InterPro" id="IPR000477">
    <property type="entry name" value="RT_dom"/>
</dbReference>
<keyword evidence="3" id="KW-0540">Nuclease</keyword>
<dbReference type="GO" id="GO:0016787">
    <property type="term" value="F:hydrolase activity"/>
    <property type="evidence" value="ECO:0007669"/>
    <property type="project" value="UniProtKB-KW"/>
</dbReference>
<dbReference type="CDD" id="cd09274">
    <property type="entry name" value="RNase_HI_RT_Ty3"/>
    <property type="match status" value="1"/>
</dbReference>
<gene>
    <name evidence="8" type="ORF">PoB_007227800</name>
</gene>
<dbReference type="Proteomes" id="UP000735302">
    <property type="component" value="Unassembled WGS sequence"/>
</dbReference>
<evidence type="ECO:0000259" key="7">
    <source>
        <dbReference type="PROSITE" id="PS50878"/>
    </source>
</evidence>
<dbReference type="GO" id="GO:0004519">
    <property type="term" value="F:endonuclease activity"/>
    <property type="evidence" value="ECO:0007669"/>
    <property type="project" value="UniProtKB-KW"/>
</dbReference>
<dbReference type="GO" id="GO:0003964">
    <property type="term" value="F:RNA-directed DNA polymerase activity"/>
    <property type="evidence" value="ECO:0007669"/>
    <property type="project" value="UniProtKB-KW"/>
</dbReference>
<evidence type="ECO:0000256" key="1">
    <source>
        <dbReference type="ARBA" id="ARBA00022679"/>
    </source>
</evidence>
<evidence type="ECO:0000313" key="9">
    <source>
        <dbReference type="Proteomes" id="UP000735302"/>
    </source>
</evidence>
<evidence type="ECO:0000256" key="2">
    <source>
        <dbReference type="ARBA" id="ARBA00022695"/>
    </source>
</evidence>
<dbReference type="InterPro" id="IPR050951">
    <property type="entry name" value="Retrovirus_Pol_polyprotein"/>
</dbReference>
<protein>
    <submittedName>
        <fullName evidence="8">Retrovirus-related pol polyprotein from transposon 17.6</fullName>
    </submittedName>
</protein>
<dbReference type="InterPro" id="IPR043502">
    <property type="entry name" value="DNA/RNA_pol_sf"/>
</dbReference>